<dbReference type="CDD" id="cd16282">
    <property type="entry name" value="metallo-hydrolase-like_MBL-fold"/>
    <property type="match status" value="1"/>
</dbReference>
<dbReference type="Gene3D" id="3.60.15.10">
    <property type="entry name" value="Ribonuclease Z/Hydroxyacylglutathione hydrolase-like"/>
    <property type="match status" value="1"/>
</dbReference>
<gene>
    <name evidence="4" type="ORF">DFR48_11288</name>
</gene>
<dbReference type="Pfam" id="PF00753">
    <property type="entry name" value="Lactamase_B"/>
    <property type="match status" value="1"/>
</dbReference>
<dbReference type="SUPFAM" id="SSF56281">
    <property type="entry name" value="Metallo-hydrolase/oxidoreductase"/>
    <property type="match status" value="1"/>
</dbReference>
<evidence type="ECO:0000259" key="3">
    <source>
        <dbReference type="SMART" id="SM00849"/>
    </source>
</evidence>
<dbReference type="Proteomes" id="UP000252582">
    <property type="component" value="Unassembled WGS sequence"/>
</dbReference>
<feature type="domain" description="Metallo-beta-lactamase" evidence="3">
    <location>
        <begin position="62"/>
        <end position="246"/>
    </location>
</feature>
<keyword evidence="5" id="KW-1185">Reference proteome</keyword>
<dbReference type="PANTHER" id="PTHR42951:SF4">
    <property type="entry name" value="ACYL-COENZYME A THIOESTERASE MBLAC2"/>
    <property type="match status" value="1"/>
</dbReference>
<dbReference type="SMART" id="SM00849">
    <property type="entry name" value="Lactamase_B"/>
    <property type="match status" value="1"/>
</dbReference>
<evidence type="ECO:0000313" key="4">
    <source>
        <dbReference type="EMBL" id="RCW20856.1"/>
    </source>
</evidence>
<evidence type="ECO:0000256" key="2">
    <source>
        <dbReference type="SAM" id="SignalP"/>
    </source>
</evidence>
<feature type="signal peptide" evidence="2">
    <location>
        <begin position="1"/>
        <end position="30"/>
    </location>
</feature>
<dbReference type="InterPro" id="IPR030829">
    <property type="entry name" value="SoxH-rel_PQQ_2"/>
</dbReference>
<comment type="caution">
    <text evidence="4">The sequence shown here is derived from an EMBL/GenBank/DDBJ whole genome shotgun (WGS) entry which is preliminary data.</text>
</comment>
<dbReference type="InterPro" id="IPR036866">
    <property type="entry name" value="RibonucZ/Hydroxyglut_hydro"/>
</dbReference>
<dbReference type="GO" id="GO:0016787">
    <property type="term" value="F:hydrolase activity"/>
    <property type="evidence" value="ECO:0007669"/>
    <property type="project" value="UniProtKB-KW"/>
</dbReference>
<dbReference type="EMBL" id="QPIX01000012">
    <property type="protein sequence ID" value="RCW20856.1"/>
    <property type="molecule type" value="Genomic_DNA"/>
</dbReference>
<organism evidence="4 5">
    <name type="scientific">Ciceribacter lividus</name>
    <dbReference type="NCBI Taxonomy" id="1197950"/>
    <lineage>
        <taxon>Bacteria</taxon>
        <taxon>Pseudomonadati</taxon>
        <taxon>Pseudomonadota</taxon>
        <taxon>Alphaproteobacteria</taxon>
        <taxon>Hyphomicrobiales</taxon>
        <taxon>Rhizobiaceae</taxon>
        <taxon>Ciceribacter</taxon>
    </lineage>
</organism>
<dbReference type="AlphaFoldDB" id="A0A6I7HJ41"/>
<protein>
    <submittedName>
        <fullName evidence="4">Quinoprotein relay system zinc metallohydrolase 2</fullName>
    </submittedName>
</protein>
<dbReference type="RefSeq" id="WP_114364786.1">
    <property type="nucleotide sequence ID" value="NZ_QPIX01000012.1"/>
</dbReference>
<sequence>MVNLPNRRRILRTGVWLGLSSLVPSARLHAAETALPTREVAEGIHVFGGRHELMRAANKGEICNVGFIVGKDAVAVIDSGGSVVEGRALIAAVRAVTNRPIRYLVNTHMHPDHIFGNAAFAEIGVQIVGHHNLPRALANRGSFYLASYRDAMGSDLMADIRIAAPDVLVEVERQLDLGGRTLVLRAWKPAHTDNDLTVLDTATRTLFAGDLCFMEHLPTLDGSIRGWIEQLEPLAGIRASQVVPGHGPVAAKWPQALDDERRYFAAVVRDVRKAIAGGVPMGEAIGTVAEDERGRWRLFDEHNPRNATAAFAELEWE</sequence>
<accession>A0A6I7HJ41</accession>
<reference evidence="4 5" key="1">
    <citation type="submission" date="2018-07" db="EMBL/GenBank/DDBJ databases">
        <title>Genomic Encyclopedia of Type Strains, Phase IV (KMG-IV): sequencing the most valuable type-strain genomes for metagenomic binning, comparative biology and taxonomic classification.</title>
        <authorList>
            <person name="Goeker M."/>
        </authorList>
    </citation>
    <scope>NUCLEOTIDE SEQUENCE [LARGE SCALE GENOMIC DNA]</scope>
    <source>
        <strain evidence="4 5">DSM 25528</strain>
    </source>
</reference>
<keyword evidence="4" id="KW-0378">Hydrolase</keyword>
<evidence type="ECO:0000256" key="1">
    <source>
        <dbReference type="ARBA" id="ARBA00005250"/>
    </source>
</evidence>
<dbReference type="GO" id="GO:0017001">
    <property type="term" value="P:antibiotic catabolic process"/>
    <property type="evidence" value="ECO:0007669"/>
    <property type="project" value="UniProtKB-ARBA"/>
</dbReference>
<dbReference type="NCBIfam" id="TIGR04559">
    <property type="entry name" value="SoxH_rel_PQQ_2"/>
    <property type="match status" value="1"/>
</dbReference>
<dbReference type="InterPro" id="IPR001279">
    <property type="entry name" value="Metallo-B-lactamas"/>
</dbReference>
<comment type="similarity">
    <text evidence="1">Belongs to the metallo-beta-lactamase superfamily. Class-B beta-lactamase family.</text>
</comment>
<name>A0A6I7HJ41_9HYPH</name>
<proteinExistence type="inferred from homology"/>
<dbReference type="PANTHER" id="PTHR42951">
    <property type="entry name" value="METALLO-BETA-LACTAMASE DOMAIN-CONTAINING"/>
    <property type="match status" value="1"/>
</dbReference>
<evidence type="ECO:0000313" key="5">
    <source>
        <dbReference type="Proteomes" id="UP000252582"/>
    </source>
</evidence>
<feature type="chain" id="PRO_5026312084" evidence="2">
    <location>
        <begin position="31"/>
        <end position="317"/>
    </location>
</feature>
<dbReference type="InterPro" id="IPR050855">
    <property type="entry name" value="NDM-1-like"/>
</dbReference>
<keyword evidence="2" id="KW-0732">Signal</keyword>